<dbReference type="GO" id="GO:0016810">
    <property type="term" value="F:hydrolase activity, acting on carbon-nitrogen (but not peptide) bonds"/>
    <property type="evidence" value="ECO:0007669"/>
    <property type="project" value="InterPro"/>
</dbReference>
<dbReference type="Gene3D" id="3.20.20.140">
    <property type="entry name" value="Metal-dependent hydrolases"/>
    <property type="match status" value="1"/>
</dbReference>
<dbReference type="Gene3D" id="2.30.40.10">
    <property type="entry name" value="Urease, subunit C, domain 1"/>
    <property type="match status" value="1"/>
</dbReference>
<name>R7U2N4_CAPTE</name>
<dbReference type="EMBL" id="KB305842">
    <property type="protein sequence ID" value="ELU00605.1"/>
    <property type="molecule type" value="Genomic_DNA"/>
</dbReference>
<evidence type="ECO:0000259" key="1">
    <source>
        <dbReference type="Pfam" id="PF07969"/>
    </source>
</evidence>
<dbReference type="OrthoDB" id="3501663at2759"/>
<sequence>MIRLINIAHPKFFISNPSTSLLEKTRIKALMTQVNNPSVRIVIGSASIIRMGLTRRFKQVFLNATILTMDKENSVAEAILVERGIITAVGSEEAVLNQASSEAEHIDLAGKTMLPGFIEAHGHFPGSGLSAVAADLNSPPIGNTLSINDAVKALKVMGGSTPEGEWIIGFGFDDTMIMEKRFLSKEDLDQ</sequence>
<dbReference type="InterPro" id="IPR011059">
    <property type="entry name" value="Metal-dep_hydrolase_composite"/>
</dbReference>
<dbReference type="HOGENOM" id="CLU_1431342_0_0_1"/>
<dbReference type="InterPro" id="IPR013108">
    <property type="entry name" value="Amidohydro_3"/>
</dbReference>
<accession>R7U2N4</accession>
<gene>
    <name evidence="2" type="ORF">CAPTEDRAFT_192626</name>
</gene>
<feature type="domain" description="Amidohydrolase 3" evidence="1">
    <location>
        <begin position="105"/>
        <end position="190"/>
    </location>
</feature>
<dbReference type="Pfam" id="PF07969">
    <property type="entry name" value="Amidohydro_3"/>
    <property type="match status" value="1"/>
</dbReference>
<keyword evidence="4" id="KW-1185">Reference proteome</keyword>
<dbReference type="EMBL" id="AMQN01047432">
    <property type="status" value="NOT_ANNOTATED_CDS"/>
    <property type="molecule type" value="Genomic_DNA"/>
</dbReference>
<dbReference type="AlphaFoldDB" id="R7U2N4"/>
<evidence type="ECO:0000313" key="3">
    <source>
        <dbReference type="EnsemblMetazoa" id="CapteP192626"/>
    </source>
</evidence>
<reference evidence="4" key="1">
    <citation type="submission" date="2012-12" db="EMBL/GenBank/DDBJ databases">
        <authorList>
            <person name="Hellsten U."/>
            <person name="Grimwood J."/>
            <person name="Chapman J.A."/>
            <person name="Shapiro H."/>
            <person name="Aerts A."/>
            <person name="Otillar R.P."/>
            <person name="Terry A.Y."/>
            <person name="Boore J.L."/>
            <person name="Simakov O."/>
            <person name="Marletaz F."/>
            <person name="Cho S.-J."/>
            <person name="Edsinger-Gonzales E."/>
            <person name="Havlak P."/>
            <person name="Kuo D.-H."/>
            <person name="Larsson T."/>
            <person name="Lv J."/>
            <person name="Arendt D."/>
            <person name="Savage R."/>
            <person name="Osoegawa K."/>
            <person name="de Jong P."/>
            <person name="Lindberg D.R."/>
            <person name="Seaver E.C."/>
            <person name="Weisblat D.A."/>
            <person name="Putnam N.H."/>
            <person name="Grigoriev I.V."/>
            <person name="Rokhsar D.S."/>
        </authorList>
    </citation>
    <scope>NUCLEOTIDE SEQUENCE</scope>
    <source>
        <strain evidence="4">I ESC-2004</strain>
    </source>
</reference>
<organism evidence="2">
    <name type="scientific">Capitella teleta</name>
    <name type="common">Polychaete worm</name>
    <dbReference type="NCBI Taxonomy" id="283909"/>
    <lineage>
        <taxon>Eukaryota</taxon>
        <taxon>Metazoa</taxon>
        <taxon>Spiralia</taxon>
        <taxon>Lophotrochozoa</taxon>
        <taxon>Annelida</taxon>
        <taxon>Polychaeta</taxon>
        <taxon>Sedentaria</taxon>
        <taxon>Scolecida</taxon>
        <taxon>Capitellidae</taxon>
        <taxon>Capitella</taxon>
    </lineage>
</organism>
<reference evidence="2 4" key="2">
    <citation type="journal article" date="2013" name="Nature">
        <title>Insights into bilaterian evolution from three spiralian genomes.</title>
        <authorList>
            <person name="Simakov O."/>
            <person name="Marletaz F."/>
            <person name="Cho S.J."/>
            <person name="Edsinger-Gonzales E."/>
            <person name="Havlak P."/>
            <person name="Hellsten U."/>
            <person name="Kuo D.H."/>
            <person name="Larsson T."/>
            <person name="Lv J."/>
            <person name="Arendt D."/>
            <person name="Savage R."/>
            <person name="Osoegawa K."/>
            <person name="de Jong P."/>
            <person name="Grimwood J."/>
            <person name="Chapman J.A."/>
            <person name="Shapiro H."/>
            <person name="Aerts A."/>
            <person name="Otillar R.P."/>
            <person name="Terry A.Y."/>
            <person name="Boore J.L."/>
            <person name="Grigoriev I.V."/>
            <person name="Lindberg D.R."/>
            <person name="Seaver E.C."/>
            <person name="Weisblat D.A."/>
            <person name="Putnam N.H."/>
            <person name="Rokhsar D.S."/>
        </authorList>
    </citation>
    <scope>NUCLEOTIDE SEQUENCE</scope>
    <source>
        <strain evidence="2 4">I ESC-2004</strain>
    </source>
</reference>
<dbReference type="PANTHER" id="PTHR22642">
    <property type="entry name" value="IMIDAZOLONEPROPIONASE"/>
    <property type="match status" value="1"/>
</dbReference>
<evidence type="ECO:0000313" key="2">
    <source>
        <dbReference type="EMBL" id="ELU00605.1"/>
    </source>
</evidence>
<protein>
    <recommendedName>
        <fullName evidence="1">Amidohydrolase 3 domain-containing protein</fullName>
    </recommendedName>
</protein>
<dbReference type="EnsemblMetazoa" id="CapteT192626">
    <property type="protein sequence ID" value="CapteP192626"/>
    <property type="gene ID" value="CapteG192626"/>
</dbReference>
<dbReference type="Proteomes" id="UP000014760">
    <property type="component" value="Unassembled WGS sequence"/>
</dbReference>
<evidence type="ECO:0000313" key="4">
    <source>
        <dbReference type="Proteomes" id="UP000014760"/>
    </source>
</evidence>
<dbReference type="Gene3D" id="3.10.310.70">
    <property type="match status" value="1"/>
</dbReference>
<feature type="non-terminal residue" evidence="2">
    <location>
        <position position="190"/>
    </location>
</feature>
<dbReference type="SUPFAM" id="SSF51338">
    <property type="entry name" value="Composite domain of metallo-dependent hydrolases"/>
    <property type="match status" value="1"/>
</dbReference>
<proteinExistence type="predicted"/>
<dbReference type="PANTHER" id="PTHR22642:SF2">
    <property type="entry name" value="PROTEIN LONG AFTER FAR-RED 3"/>
    <property type="match status" value="1"/>
</dbReference>
<reference evidence="3" key="3">
    <citation type="submission" date="2015-06" db="UniProtKB">
        <authorList>
            <consortium name="EnsemblMetazoa"/>
        </authorList>
    </citation>
    <scope>IDENTIFICATION</scope>
</reference>